<evidence type="ECO:0000313" key="3">
    <source>
        <dbReference type="Proteomes" id="UP000078504"/>
    </source>
</evidence>
<dbReference type="Proteomes" id="UP000078504">
    <property type="component" value="Unassembled WGS sequence"/>
</dbReference>
<evidence type="ECO:0000256" key="1">
    <source>
        <dbReference type="SAM" id="MobiDB-lite"/>
    </source>
</evidence>
<dbReference type="EMBL" id="LXEP01000045">
    <property type="protein sequence ID" value="OAT16820.1"/>
    <property type="molecule type" value="Genomic_DNA"/>
</dbReference>
<reference evidence="2 3" key="1">
    <citation type="submission" date="2016-04" db="EMBL/GenBank/DDBJ databases">
        <title>ATOL: Assembling a taxonomically balanced genome-scale reconstruction of the evolutionary history of the Enterobacteriaceae.</title>
        <authorList>
            <person name="Plunkett G.III."/>
            <person name="Neeno-Eckwall E.C."/>
            <person name="Glasner J.D."/>
            <person name="Perna N.T."/>
        </authorList>
    </citation>
    <scope>NUCLEOTIDE SEQUENCE [LARGE SCALE GENOMIC DNA]</scope>
    <source>
        <strain evidence="2 3">ATCC 51604</strain>
    </source>
</reference>
<evidence type="ECO:0000313" key="2">
    <source>
        <dbReference type="EMBL" id="OAT16820.1"/>
    </source>
</evidence>
<accession>A0A1B7HMH9</accession>
<dbReference type="AlphaFoldDB" id="A0A1B7HMH9"/>
<name>A0A1B7HMH9_9ENTR</name>
<protein>
    <submittedName>
        <fullName evidence="2">Uncharacterized protein</fullName>
    </submittedName>
</protein>
<feature type="compositionally biased region" description="Polar residues" evidence="1">
    <location>
        <begin position="69"/>
        <end position="80"/>
    </location>
</feature>
<comment type="caution">
    <text evidence="2">The sequence shown here is derived from an EMBL/GenBank/DDBJ whole genome shotgun (WGS) entry which is preliminary data.</text>
</comment>
<proteinExistence type="predicted"/>
<organism evidence="2 3">
    <name type="scientific">Buttiauxella gaviniae ATCC 51604</name>
    <dbReference type="NCBI Taxonomy" id="1354253"/>
    <lineage>
        <taxon>Bacteria</taxon>
        <taxon>Pseudomonadati</taxon>
        <taxon>Pseudomonadota</taxon>
        <taxon>Gammaproteobacteria</taxon>
        <taxon>Enterobacterales</taxon>
        <taxon>Enterobacteriaceae</taxon>
        <taxon>Buttiauxella</taxon>
    </lineage>
</organism>
<sequence>MSRSKREQLIDQLIGEAVLSILYDNGPISTRSLIERLQTMEASERDAQRRNLIADVITDISHQRLGISRRNSLPSQQQWDMESPIKQKNKAYPLFDDSPDPGSSKKH</sequence>
<dbReference type="RefSeq" id="WP_064518923.1">
    <property type="nucleotide sequence ID" value="NZ_LXEP01000045.1"/>
</dbReference>
<gene>
    <name evidence="2" type="ORF">M977_04439</name>
</gene>
<dbReference type="PATRIC" id="fig|1354253.4.peg.4559"/>
<feature type="region of interest" description="Disordered" evidence="1">
    <location>
        <begin position="67"/>
        <end position="107"/>
    </location>
</feature>